<gene>
    <name evidence="3" type="ordered locus">NP_2428A</name>
</gene>
<dbReference type="EnsemblBacteria" id="CAI49305">
    <property type="protein sequence ID" value="CAI49305"/>
    <property type="gene ID" value="NP_2428A"/>
</dbReference>
<dbReference type="InterPro" id="IPR043855">
    <property type="entry name" value="DUF5817"/>
</dbReference>
<dbReference type="STRING" id="348780.NP_2428A"/>
<feature type="domain" description="DUF5817" evidence="1">
    <location>
        <begin position="2"/>
        <end position="58"/>
    </location>
</feature>
<evidence type="ECO:0000313" key="4">
    <source>
        <dbReference type="Proteomes" id="UP000002698"/>
    </source>
</evidence>
<evidence type="ECO:0000313" key="3">
    <source>
        <dbReference type="EMBL" id="CAI49305.1"/>
    </source>
</evidence>
<accession>A0A1U7EW56</accession>
<dbReference type="Pfam" id="PF22798">
    <property type="entry name" value="DUF5817_CT"/>
    <property type="match status" value="1"/>
</dbReference>
<dbReference type="Gene3D" id="3.90.820.10">
    <property type="entry name" value="Structural Genomics, Unknown Function 30-nov-00 1gh9 Mol_id"/>
    <property type="match status" value="1"/>
</dbReference>
<dbReference type="Proteomes" id="UP000002698">
    <property type="component" value="Chromosome"/>
</dbReference>
<evidence type="ECO:0000259" key="1">
    <source>
        <dbReference type="Pfam" id="PF19134"/>
    </source>
</evidence>
<reference evidence="3 4" key="1">
    <citation type="journal article" date="2005" name="Genome Res.">
        <title>Living with two extremes: conclusions from the genome sequence of Natronomonas pharaonis.</title>
        <authorList>
            <person name="Falb M."/>
            <person name="Pfeiffer F."/>
            <person name="Palm P."/>
            <person name="Rodewald K."/>
            <person name="Hickmann V."/>
            <person name="Tittor J."/>
            <person name="Oesterhelt D."/>
        </authorList>
    </citation>
    <scope>NUCLEOTIDE SEQUENCE [LARGE SCALE GENOMIC DNA]</scope>
    <source>
        <strain evidence="4">ATCC 35678 / DSM 2160 / CIP 103997 / JCM 8858 / NBRC 14720 / NCIMB 2260 / Gabara</strain>
    </source>
</reference>
<dbReference type="OrthoDB" id="142616at2157"/>
<dbReference type="eggNOG" id="arCOG02298">
    <property type="taxonomic scope" value="Archaea"/>
</dbReference>
<evidence type="ECO:0000259" key="2">
    <source>
        <dbReference type="Pfam" id="PF22798"/>
    </source>
</evidence>
<keyword evidence="4" id="KW-1185">Reference proteome</keyword>
<name>A0A1U7EW56_NATPD</name>
<dbReference type="HOGENOM" id="CLU_1567083_0_0_2"/>
<dbReference type="InterPro" id="IPR053849">
    <property type="entry name" value="DUF5817_C"/>
</dbReference>
<dbReference type="KEGG" id="nph:NP_2428A"/>
<proteinExistence type="predicted"/>
<dbReference type="RefSeq" id="WP_011322931.1">
    <property type="nucleotide sequence ID" value="NC_007426.1"/>
</dbReference>
<dbReference type="EMBL" id="CR936257">
    <property type="protein sequence ID" value="CAI49305.1"/>
    <property type="molecule type" value="Genomic_DNA"/>
</dbReference>
<sequence length="165" mass="17747">MYTVVGCPACRAIWVVEDRPETTECRRCGKRHRFGKLRSFAQTDTADAAARVRSSMLADRADDGAFVDPQTIDIEGVGIDDATFLSASGVDPDAVADAGETDTSGSRSRKRILLDGLSELDAPTEAEVVEYATAAGVPEAKAERLLTKLRRAGEVTETDGTLRRL</sequence>
<dbReference type="Pfam" id="PF19134">
    <property type="entry name" value="DUF5817"/>
    <property type="match status" value="1"/>
</dbReference>
<protein>
    <submittedName>
        <fullName evidence="3">Uncharacterized protein</fullName>
    </submittedName>
</protein>
<dbReference type="AlphaFoldDB" id="A0A1U7EW56"/>
<dbReference type="GeneID" id="3701441"/>
<organism evidence="3 4">
    <name type="scientific">Natronomonas pharaonis (strain ATCC 35678 / DSM 2160 / CIP 103997 / JCM 8858 / NBRC 14720 / NCIMB 2260 / Gabara)</name>
    <name type="common">Halobacterium pharaonis</name>
    <dbReference type="NCBI Taxonomy" id="348780"/>
    <lineage>
        <taxon>Archaea</taxon>
        <taxon>Methanobacteriati</taxon>
        <taxon>Methanobacteriota</taxon>
        <taxon>Stenosarchaea group</taxon>
        <taxon>Halobacteria</taxon>
        <taxon>Halobacteriales</taxon>
        <taxon>Natronomonadaceae</taxon>
        <taxon>Natronomonas</taxon>
    </lineage>
</organism>
<feature type="domain" description="DUF5817" evidence="2">
    <location>
        <begin position="112"/>
        <end position="164"/>
    </location>
</feature>